<dbReference type="InterPro" id="IPR005036">
    <property type="entry name" value="CBM21_dom"/>
</dbReference>
<keyword evidence="4" id="KW-1185">Reference proteome</keyword>
<dbReference type="GO" id="GO:0005979">
    <property type="term" value="P:regulation of glycogen biosynthetic process"/>
    <property type="evidence" value="ECO:0007669"/>
    <property type="project" value="TreeGrafter"/>
</dbReference>
<proteinExistence type="predicted"/>
<dbReference type="InterPro" id="IPR038175">
    <property type="entry name" value="CBM21_dom_sf"/>
</dbReference>
<sequence length="578" mass="64297">MPYLGPRSFETTPLTTNNLAYLNDKLEERSATTASMPTDKITVAANSSCSSSSRGRTTTRSSPDSLSFASSSAKGEEDFSVSTPLSSISSSNSYETLRSPLAESNYSVSNTVVRSNSQQDTRTIVGDDEENRTVVSGETSRRLRAVSTARSEQARSSIVSVESASRSPSPPPSLIRKKSGQLLKSSLKLPSLARSRSMPNTKSVRFAPHLEDVKFFRKTEEPTAVSGNSSPISSPSHSLRPVWDWDVSPSSSDDDDEEGPDYTYEEAEHWEIIKNDCPQAPNSLNFARLRTGNAVILESVKLNSLKTALIGFVFVKNLSYEKRIVVRLTTDDWKTYIEIDNANYISSNHIFRYSDSESNYDKFSFIIKLDALCSVNSLLDIKFCIEYTVGDRTYWDNNGGKNFNVVQRKVRKSLSSSPPNSVLRAASSRNPPTMELDDVGFRLKANNNFNDSFKTSQKFVFHPKNSRNYLMKKIRSESSLSSISTPRSLVKPAFPKLQTPSSVMGIRRKSTASKSAAASPRMRSDGFEDVEDYYDYKQIVKNFCFYVSGAATNNYFNYKKPAEVSHDTANDVPSFCLS</sequence>
<gene>
    <name evidence="3" type="ORF">BRENAR_LOCUS289</name>
</gene>
<evidence type="ECO:0000256" key="1">
    <source>
        <dbReference type="SAM" id="MobiDB-lite"/>
    </source>
</evidence>
<dbReference type="InterPro" id="IPR050782">
    <property type="entry name" value="PP1_regulatory_subunit_3"/>
</dbReference>
<dbReference type="PROSITE" id="PS51159">
    <property type="entry name" value="CBM21"/>
    <property type="match status" value="1"/>
</dbReference>
<feature type="compositionally biased region" description="Polar residues" evidence="1">
    <location>
        <begin position="110"/>
        <end position="122"/>
    </location>
</feature>
<feature type="compositionally biased region" description="Low complexity" evidence="1">
    <location>
        <begin position="226"/>
        <end position="251"/>
    </location>
</feature>
<dbReference type="GO" id="GO:0008157">
    <property type="term" value="F:protein phosphatase 1 binding"/>
    <property type="evidence" value="ECO:0007669"/>
    <property type="project" value="TreeGrafter"/>
</dbReference>
<dbReference type="Pfam" id="PF03370">
    <property type="entry name" value="CBM_21"/>
    <property type="match status" value="1"/>
</dbReference>
<feature type="compositionally biased region" description="Low complexity" evidence="1">
    <location>
        <begin position="154"/>
        <end position="167"/>
    </location>
</feature>
<dbReference type="GO" id="GO:2001069">
    <property type="term" value="F:glycogen binding"/>
    <property type="evidence" value="ECO:0007669"/>
    <property type="project" value="TreeGrafter"/>
</dbReference>
<feature type="compositionally biased region" description="Low complexity" evidence="1">
    <location>
        <begin position="47"/>
        <end position="72"/>
    </location>
</feature>
<dbReference type="AlphaFoldDB" id="A0A448YF69"/>
<feature type="compositionally biased region" description="Low complexity" evidence="1">
    <location>
        <begin position="80"/>
        <end position="92"/>
    </location>
</feature>
<feature type="compositionally biased region" description="Acidic residues" evidence="1">
    <location>
        <begin position="252"/>
        <end position="261"/>
    </location>
</feature>
<name>A0A448YF69_BRENA</name>
<dbReference type="STRING" id="13370.A0A448YF69"/>
<dbReference type="Proteomes" id="UP000290900">
    <property type="component" value="Unassembled WGS sequence"/>
</dbReference>
<dbReference type="OrthoDB" id="1881at2759"/>
<dbReference type="EMBL" id="CAACVR010000001">
    <property type="protein sequence ID" value="VEU19552.1"/>
    <property type="molecule type" value="Genomic_DNA"/>
</dbReference>
<protein>
    <submittedName>
        <fullName evidence="3">DEKNAAC100824</fullName>
    </submittedName>
</protein>
<feature type="domain" description="CBM21" evidence="2">
    <location>
        <begin position="287"/>
        <end position="406"/>
    </location>
</feature>
<accession>A0A448YF69</accession>
<dbReference type="Gene3D" id="2.60.40.2440">
    <property type="entry name" value="Carbohydrate binding type-21 domain"/>
    <property type="match status" value="1"/>
</dbReference>
<evidence type="ECO:0000259" key="2">
    <source>
        <dbReference type="PROSITE" id="PS51159"/>
    </source>
</evidence>
<organism evidence="3 4">
    <name type="scientific">Brettanomyces naardenensis</name>
    <name type="common">Yeast</name>
    <dbReference type="NCBI Taxonomy" id="13370"/>
    <lineage>
        <taxon>Eukaryota</taxon>
        <taxon>Fungi</taxon>
        <taxon>Dikarya</taxon>
        <taxon>Ascomycota</taxon>
        <taxon>Saccharomycotina</taxon>
        <taxon>Pichiomycetes</taxon>
        <taxon>Pichiales</taxon>
        <taxon>Pichiaceae</taxon>
        <taxon>Brettanomyces</taxon>
    </lineage>
</organism>
<feature type="region of interest" description="Disordered" evidence="1">
    <location>
        <begin position="221"/>
        <end position="261"/>
    </location>
</feature>
<feature type="region of interest" description="Disordered" evidence="1">
    <location>
        <begin position="414"/>
        <end position="434"/>
    </location>
</feature>
<evidence type="ECO:0000313" key="3">
    <source>
        <dbReference type="EMBL" id="VEU19552.1"/>
    </source>
</evidence>
<dbReference type="InParanoid" id="A0A448YF69"/>
<feature type="region of interest" description="Disordered" evidence="1">
    <location>
        <begin position="501"/>
        <end position="521"/>
    </location>
</feature>
<dbReference type="PANTHER" id="PTHR12307">
    <property type="entry name" value="PROTEIN PHOSPHATASE 1 REGULATORY SUBUNIT"/>
    <property type="match status" value="1"/>
</dbReference>
<dbReference type="GO" id="GO:0000164">
    <property type="term" value="C:protein phosphatase type 1 complex"/>
    <property type="evidence" value="ECO:0007669"/>
    <property type="project" value="TreeGrafter"/>
</dbReference>
<dbReference type="PANTHER" id="PTHR12307:SF36">
    <property type="entry name" value="GLYCOGEN-BINDING SUBUNIT 76A"/>
    <property type="match status" value="1"/>
</dbReference>
<feature type="region of interest" description="Disordered" evidence="1">
    <location>
        <begin position="110"/>
        <end position="180"/>
    </location>
</feature>
<feature type="region of interest" description="Disordered" evidence="1">
    <location>
        <begin position="30"/>
        <end position="92"/>
    </location>
</feature>
<reference evidence="3 4" key="1">
    <citation type="submission" date="2018-12" db="EMBL/GenBank/DDBJ databases">
        <authorList>
            <person name="Tiukova I."/>
            <person name="Dainat J."/>
        </authorList>
    </citation>
    <scope>NUCLEOTIDE SEQUENCE [LARGE SCALE GENOMIC DNA]</scope>
</reference>
<evidence type="ECO:0000313" key="4">
    <source>
        <dbReference type="Proteomes" id="UP000290900"/>
    </source>
</evidence>